<dbReference type="PANTHER" id="PTHR22847">
    <property type="entry name" value="WD40 REPEAT PROTEIN"/>
    <property type="match status" value="1"/>
</dbReference>
<dbReference type="AlphaFoldDB" id="A0A160HKQ5"/>
<dbReference type="InterPro" id="IPR019775">
    <property type="entry name" value="WD40_repeat_CS"/>
</dbReference>
<proteinExistence type="evidence at transcript level"/>
<dbReference type="PRINTS" id="PR00320">
    <property type="entry name" value="GPROTEINBRPT"/>
</dbReference>
<dbReference type="PROSITE" id="PS00678">
    <property type="entry name" value="WD_REPEATS_1"/>
    <property type="match status" value="2"/>
</dbReference>
<dbReference type="Gene3D" id="2.130.10.10">
    <property type="entry name" value="YVTN repeat-like/Quinoprotein amine dehydrogenase"/>
    <property type="match status" value="2"/>
</dbReference>
<evidence type="ECO:0000256" key="3">
    <source>
        <dbReference type="PROSITE-ProRule" id="PRU00221"/>
    </source>
</evidence>
<reference evidence="5" key="1">
    <citation type="submission" date="2015-11" db="EMBL/GenBank/DDBJ databases">
        <authorList>
            <person name="Zhang Y."/>
            <person name="Guo Z."/>
        </authorList>
    </citation>
    <scope>NUCLEOTIDE SEQUENCE</scope>
    <source>
        <strain evidence="5">L1</strain>
    </source>
</reference>
<dbReference type="InterPro" id="IPR036322">
    <property type="entry name" value="WD40_repeat_dom_sf"/>
</dbReference>
<evidence type="ECO:0000256" key="4">
    <source>
        <dbReference type="SAM" id="Coils"/>
    </source>
</evidence>
<keyword evidence="4" id="KW-0175">Coiled coil</keyword>
<dbReference type="GO" id="GO:0005634">
    <property type="term" value="C:nucleus"/>
    <property type="evidence" value="ECO:0007669"/>
    <property type="project" value="TreeGrafter"/>
</dbReference>
<organism evidence="5">
    <name type="scientific">Polyporus umbellatus</name>
    <dbReference type="NCBI Taxonomy" id="158314"/>
    <lineage>
        <taxon>Eukaryota</taxon>
        <taxon>Fungi</taxon>
        <taxon>Dikarya</taxon>
        <taxon>Basidiomycota</taxon>
        <taxon>Agaricomycotina</taxon>
        <taxon>Agaricomycetes</taxon>
        <taxon>Polyporales</taxon>
        <taxon>Polyporaceae</taxon>
        <taxon>Polyporus</taxon>
    </lineage>
</organism>
<dbReference type="PROSITE" id="PS50294">
    <property type="entry name" value="WD_REPEATS_REGION"/>
    <property type="match status" value="2"/>
</dbReference>
<sequence length="400" mass="44248">MQPADKSNLLRSEAELKLEQARKDKAERIKELGSPIEIPGIALAIEVRDSIAWIAENTTVIRKLDLLTGKTLQLFRGHTAPVTSLTFVDRLPGSGQADLLVTGSWDKTIKIWNTQTKDIISSTDAHSDFVKALHVIPSLRLLVSSGSDKVVRLWDLSTVADSRPLTSIGTLSDHSRPVESLQTRALPDKSVVLYTGDTMGVIKLWKIAKDARGTTSWLITPVDELKHHRTRVNDMIYGDGLLWTASADETAQIVHQPSMPGAKPIPPIQHNASVKAILPLARTPAPAEETHLLLTGSGDAIRLYDLSTPEEPEFLAETDAHSRDVTALRYWSRPLEPAKGPPRSLWESWIVSTSLDGTLRRWKLTELLHPPPPREEPSPPPVNLLDEDEERELADLMGDD</sequence>
<dbReference type="InterPro" id="IPR001680">
    <property type="entry name" value="WD40_rpt"/>
</dbReference>
<dbReference type="InterPro" id="IPR020472">
    <property type="entry name" value="WD40_PAC1"/>
</dbReference>
<feature type="coiled-coil region" evidence="4">
    <location>
        <begin position="4"/>
        <end position="31"/>
    </location>
</feature>
<feature type="repeat" description="WD" evidence="3">
    <location>
        <begin position="123"/>
        <end position="158"/>
    </location>
</feature>
<keyword evidence="2" id="KW-0677">Repeat</keyword>
<evidence type="ECO:0000256" key="2">
    <source>
        <dbReference type="ARBA" id="ARBA00022737"/>
    </source>
</evidence>
<name>A0A160HKQ5_9APHY</name>
<dbReference type="Pfam" id="PF00400">
    <property type="entry name" value="WD40"/>
    <property type="match status" value="2"/>
</dbReference>
<dbReference type="SMART" id="SM00320">
    <property type="entry name" value="WD40"/>
    <property type="match status" value="6"/>
</dbReference>
<evidence type="ECO:0000256" key="1">
    <source>
        <dbReference type="ARBA" id="ARBA00022574"/>
    </source>
</evidence>
<dbReference type="PANTHER" id="PTHR22847:SF637">
    <property type="entry name" value="WD REPEAT DOMAIN 5B"/>
    <property type="match status" value="1"/>
</dbReference>
<keyword evidence="1 3" id="KW-0853">WD repeat</keyword>
<accession>A0A160HKQ5</accession>
<dbReference type="InterPro" id="IPR015943">
    <property type="entry name" value="WD40/YVTN_repeat-like_dom_sf"/>
</dbReference>
<dbReference type="EMBL" id="KU179162">
    <property type="protein sequence ID" value="ANC28034.1"/>
    <property type="molecule type" value="mRNA"/>
</dbReference>
<protein>
    <submittedName>
        <fullName evidence="5">WD-repeat protein</fullName>
    </submittedName>
</protein>
<dbReference type="GO" id="GO:1990234">
    <property type="term" value="C:transferase complex"/>
    <property type="evidence" value="ECO:0007669"/>
    <property type="project" value="UniProtKB-ARBA"/>
</dbReference>
<dbReference type="PROSITE" id="PS50082">
    <property type="entry name" value="WD_REPEATS_2"/>
    <property type="match status" value="2"/>
</dbReference>
<feature type="repeat" description="WD" evidence="3">
    <location>
        <begin position="75"/>
        <end position="122"/>
    </location>
</feature>
<dbReference type="SUPFAM" id="SSF50978">
    <property type="entry name" value="WD40 repeat-like"/>
    <property type="match status" value="1"/>
</dbReference>
<evidence type="ECO:0000313" key="5">
    <source>
        <dbReference type="EMBL" id="ANC28034.1"/>
    </source>
</evidence>